<comment type="caution">
    <text evidence="9">The sequence shown here is derived from an EMBL/GenBank/DDBJ whole genome shotgun (WGS) entry which is preliminary data.</text>
</comment>
<evidence type="ECO:0000256" key="3">
    <source>
        <dbReference type="ARBA" id="ARBA00022475"/>
    </source>
</evidence>
<keyword evidence="5 7" id="KW-1133">Transmembrane helix</keyword>
<feature type="transmembrane region" description="Helical" evidence="7">
    <location>
        <begin position="109"/>
        <end position="135"/>
    </location>
</feature>
<feature type="transmembrane region" description="Helical" evidence="7">
    <location>
        <begin position="278"/>
        <end position="299"/>
    </location>
</feature>
<dbReference type="EMBL" id="VIGC01000014">
    <property type="protein sequence ID" value="TQE95342.1"/>
    <property type="molecule type" value="Genomic_DNA"/>
</dbReference>
<dbReference type="Gene3D" id="1.10.3720.10">
    <property type="entry name" value="MetI-like"/>
    <property type="match status" value="1"/>
</dbReference>
<comment type="similarity">
    <text evidence="7">Belongs to the binding-protein-dependent transport system permease family.</text>
</comment>
<keyword evidence="3" id="KW-1003">Cell membrane</keyword>
<dbReference type="InParanoid" id="A0A540VF47"/>
<evidence type="ECO:0000259" key="8">
    <source>
        <dbReference type="PROSITE" id="PS50928"/>
    </source>
</evidence>
<evidence type="ECO:0000313" key="9">
    <source>
        <dbReference type="EMBL" id="TQE95342.1"/>
    </source>
</evidence>
<dbReference type="Proteomes" id="UP000317371">
    <property type="component" value="Unassembled WGS sequence"/>
</dbReference>
<evidence type="ECO:0000313" key="10">
    <source>
        <dbReference type="Proteomes" id="UP000317371"/>
    </source>
</evidence>
<dbReference type="InterPro" id="IPR035906">
    <property type="entry name" value="MetI-like_sf"/>
</dbReference>
<name>A0A540VF47_9CHLR</name>
<evidence type="ECO:0000256" key="4">
    <source>
        <dbReference type="ARBA" id="ARBA00022692"/>
    </source>
</evidence>
<dbReference type="GO" id="GO:0055085">
    <property type="term" value="P:transmembrane transport"/>
    <property type="evidence" value="ECO:0007669"/>
    <property type="project" value="InterPro"/>
</dbReference>
<dbReference type="OrthoDB" id="9771544at2"/>
<dbReference type="InterPro" id="IPR000515">
    <property type="entry name" value="MetI-like"/>
</dbReference>
<dbReference type="PANTHER" id="PTHR43744">
    <property type="entry name" value="ABC TRANSPORTER PERMEASE PROTEIN MG189-RELATED-RELATED"/>
    <property type="match status" value="1"/>
</dbReference>
<gene>
    <name evidence="9" type="ORF">FKZ61_12100</name>
</gene>
<dbReference type="FunCoup" id="A0A540VF47">
    <property type="interactions" value="104"/>
</dbReference>
<organism evidence="9 10">
    <name type="scientific">Litorilinea aerophila</name>
    <dbReference type="NCBI Taxonomy" id="1204385"/>
    <lineage>
        <taxon>Bacteria</taxon>
        <taxon>Bacillati</taxon>
        <taxon>Chloroflexota</taxon>
        <taxon>Caldilineae</taxon>
        <taxon>Caldilineales</taxon>
        <taxon>Caldilineaceae</taxon>
        <taxon>Litorilinea</taxon>
    </lineage>
</organism>
<evidence type="ECO:0000256" key="5">
    <source>
        <dbReference type="ARBA" id="ARBA00022989"/>
    </source>
</evidence>
<feature type="domain" description="ABC transmembrane type-1" evidence="8">
    <location>
        <begin position="110"/>
        <end position="299"/>
    </location>
</feature>
<keyword evidence="2 7" id="KW-0813">Transport</keyword>
<dbReference type="SUPFAM" id="SSF161098">
    <property type="entry name" value="MetI-like"/>
    <property type="match status" value="1"/>
</dbReference>
<evidence type="ECO:0000256" key="7">
    <source>
        <dbReference type="RuleBase" id="RU363032"/>
    </source>
</evidence>
<keyword evidence="10" id="KW-1185">Reference proteome</keyword>
<comment type="subcellular location">
    <subcellularLocation>
        <location evidence="1 7">Cell membrane</location>
        <topology evidence="1 7">Multi-pass membrane protein</topology>
    </subcellularLocation>
</comment>
<dbReference type="Pfam" id="PF00528">
    <property type="entry name" value="BPD_transp_1"/>
    <property type="match status" value="1"/>
</dbReference>
<feature type="transmembrane region" description="Helical" evidence="7">
    <location>
        <begin position="27"/>
        <end position="50"/>
    </location>
</feature>
<evidence type="ECO:0000256" key="6">
    <source>
        <dbReference type="ARBA" id="ARBA00023136"/>
    </source>
</evidence>
<feature type="transmembrane region" description="Helical" evidence="7">
    <location>
        <begin position="220"/>
        <end position="245"/>
    </location>
</feature>
<reference evidence="9 10" key="1">
    <citation type="submission" date="2019-06" db="EMBL/GenBank/DDBJ databases">
        <title>Genome sequence of Litorilinea aerophila BAA-2444.</title>
        <authorList>
            <person name="Maclea K.S."/>
            <person name="Maurais E.G."/>
            <person name="Iannazzi L.C."/>
        </authorList>
    </citation>
    <scope>NUCLEOTIDE SEQUENCE [LARGE SCALE GENOMIC DNA]</scope>
    <source>
        <strain evidence="9 10">ATCC BAA-2444</strain>
    </source>
</reference>
<dbReference type="RefSeq" id="WP_141610398.1">
    <property type="nucleotide sequence ID" value="NZ_VIGC02000014.1"/>
</dbReference>
<keyword evidence="6 7" id="KW-0472">Membrane</keyword>
<keyword evidence="4 7" id="KW-0812">Transmembrane</keyword>
<protein>
    <submittedName>
        <fullName evidence="9">Carbohydrate ABC transporter permease</fullName>
    </submittedName>
</protein>
<feature type="transmembrane region" description="Helical" evidence="7">
    <location>
        <begin position="147"/>
        <end position="167"/>
    </location>
</feature>
<dbReference type="PROSITE" id="PS50928">
    <property type="entry name" value="ABC_TM1"/>
    <property type="match status" value="1"/>
</dbReference>
<dbReference type="AlphaFoldDB" id="A0A540VF47"/>
<accession>A0A540VF47</accession>
<feature type="transmembrane region" description="Helical" evidence="7">
    <location>
        <begin position="179"/>
        <end position="199"/>
    </location>
</feature>
<dbReference type="PANTHER" id="PTHR43744:SF2">
    <property type="entry name" value="ARABINOOLIGOSACCHARIDES TRANSPORT SYSTEM PERMEASE PROTEIN ARAQ"/>
    <property type="match status" value="1"/>
</dbReference>
<dbReference type="CDD" id="cd06261">
    <property type="entry name" value="TM_PBP2"/>
    <property type="match status" value="1"/>
</dbReference>
<proteinExistence type="inferred from homology"/>
<sequence length="315" mass="35672">METIDVTPMVETPARRRFQMGMRTSNLLGMIVVNAILLFGIFLTAAPYFYMIVSTFKPNTEIWSWPLTFYPKSLVDPTLYPDKVTNVLGLNLYLENYRYLFAELPYVRWMINSLVLATGRSVLAIFLSSLAGFAFAKYDFRFKHVGFLLVLVSIMLPLEVLLVPLFIEMATLKWLNTYWAIIVPFAVVPFYIFLMRQFMIQVPNELMDAARIDGCTEFGIFWRVVAPVSKPAFGVLAILAFNAAWNDYLWPLIVLQDKMLYTVNLGIAVLYGPYQTPFGSILAGSFLGTLPIVAVFLLMQRQFIAGLTAGALKGL</sequence>
<evidence type="ECO:0000256" key="2">
    <source>
        <dbReference type="ARBA" id="ARBA00022448"/>
    </source>
</evidence>
<dbReference type="GO" id="GO:0005886">
    <property type="term" value="C:plasma membrane"/>
    <property type="evidence" value="ECO:0007669"/>
    <property type="project" value="UniProtKB-SubCell"/>
</dbReference>
<evidence type="ECO:0000256" key="1">
    <source>
        <dbReference type="ARBA" id="ARBA00004651"/>
    </source>
</evidence>